<sequence>MDALSNSSSTTSCGSCATGQPKSPKSPPGGFDLFGKRKQLVKVQILEKEIGMLQEEIKFVEGLQAASRCCREIDDFVGAKSDPLVLINVETHESKVQWKRLCLPWICCFSSCIADSKTPTCSPPTKYCSHLCSCWNEITCQSGCKCLRCSCQDSGCRCFSLSLSKCNNVKLCSNCSGACSKPCCL</sequence>
<reference evidence="3 4" key="1">
    <citation type="submission" date="2021-09" db="EMBL/GenBank/DDBJ databases">
        <title>Genomic insights and catalytic innovation underlie evolution of tropane alkaloids biosynthesis.</title>
        <authorList>
            <person name="Wang Y.-J."/>
            <person name="Tian T."/>
            <person name="Huang J.-P."/>
            <person name="Huang S.-X."/>
        </authorList>
    </citation>
    <scope>NUCLEOTIDE SEQUENCE [LARGE SCALE GENOMIC DNA]</scope>
    <source>
        <strain evidence="3">KIB-2018</strain>
        <tissue evidence="3">Leaf</tissue>
    </source>
</reference>
<protein>
    <submittedName>
        <fullName evidence="3">Uncharacterized protein</fullName>
    </submittedName>
</protein>
<organism evidence="3 4">
    <name type="scientific">Erythroxylum novogranatense</name>
    <dbReference type="NCBI Taxonomy" id="1862640"/>
    <lineage>
        <taxon>Eukaryota</taxon>
        <taxon>Viridiplantae</taxon>
        <taxon>Streptophyta</taxon>
        <taxon>Embryophyta</taxon>
        <taxon>Tracheophyta</taxon>
        <taxon>Spermatophyta</taxon>
        <taxon>Magnoliopsida</taxon>
        <taxon>eudicotyledons</taxon>
        <taxon>Gunneridae</taxon>
        <taxon>Pentapetalae</taxon>
        <taxon>rosids</taxon>
        <taxon>fabids</taxon>
        <taxon>Malpighiales</taxon>
        <taxon>Erythroxylaceae</taxon>
        <taxon>Erythroxylum</taxon>
    </lineage>
</organism>
<proteinExistence type="predicted"/>
<dbReference type="PANTHER" id="PTHR32378:SF14">
    <property type="match status" value="1"/>
</dbReference>
<accession>A0AAV8SVK5</accession>
<evidence type="ECO:0000256" key="1">
    <source>
        <dbReference type="SAM" id="Coils"/>
    </source>
</evidence>
<dbReference type="InterPro" id="IPR055305">
    <property type="entry name" value="GG3-like"/>
</dbReference>
<gene>
    <name evidence="3" type="ORF">K2173_024612</name>
</gene>
<dbReference type="EMBL" id="JAIWQS010000009">
    <property type="protein sequence ID" value="KAJ8756065.1"/>
    <property type="molecule type" value="Genomic_DNA"/>
</dbReference>
<keyword evidence="1" id="KW-0175">Coiled coil</keyword>
<dbReference type="AlphaFoldDB" id="A0AAV8SVK5"/>
<feature type="coiled-coil region" evidence="1">
    <location>
        <begin position="36"/>
        <end position="63"/>
    </location>
</feature>
<dbReference type="PANTHER" id="PTHR32378">
    <property type="entry name" value="GUANINE NUCLEOTIDE-BINDING PROTEIN SUBUNIT GAMMA 3"/>
    <property type="match status" value="1"/>
</dbReference>
<feature type="region of interest" description="Disordered" evidence="2">
    <location>
        <begin position="1"/>
        <end position="31"/>
    </location>
</feature>
<keyword evidence="4" id="KW-1185">Reference proteome</keyword>
<evidence type="ECO:0000313" key="3">
    <source>
        <dbReference type="EMBL" id="KAJ8756065.1"/>
    </source>
</evidence>
<evidence type="ECO:0000313" key="4">
    <source>
        <dbReference type="Proteomes" id="UP001159364"/>
    </source>
</evidence>
<dbReference type="Proteomes" id="UP001159364">
    <property type="component" value="Linkage Group LG09"/>
</dbReference>
<comment type="caution">
    <text evidence="3">The sequence shown here is derived from an EMBL/GenBank/DDBJ whole genome shotgun (WGS) entry which is preliminary data.</text>
</comment>
<name>A0AAV8SVK5_9ROSI</name>
<feature type="compositionally biased region" description="Low complexity" evidence="2">
    <location>
        <begin position="1"/>
        <end position="23"/>
    </location>
</feature>
<evidence type="ECO:0000256" key="2">
    <source>
        <dbReference type="SAM" id="MobiDB-lite"/>
    </source>
</evidence>